<dbReference type="SMART" id="SM00488">
    <property type="entry name" value="DEXDc2"/>
    <property type="match status" value="1"/>
</dbReference>
<evidence type="ECO:0000313" key="13">
    <source>
        <dbReference type="Proteomes" id="UP000315003"/>
    </source>
</evidence>
<dbReference type="GO" id="GO:0051539">
    <property type="term" value="F:4 iron, 4 sulfur cluster binding"/>
    <property type="evidence" value="ECO:0007669"/>
    <property type="project" value="UniProtKB-KW"/>
</dbReference>
<dbReference type="GO" id="GO:0005524">
    <property type="term" value="F:ATP binding"/>
    <property type="evidence" value="ECO:0007669"/>
    <property type="project" value="UniProtKB-KW"/>
</dbReference>
<dbReference type="Proteomes" id="UP000315003">
    <property type="component" value="Chromosome"/>
</dbReference>
<comment type="catalytic activity">
    <reaction evidence="10">
        <text>ATP + H2O = ADP + phosphate + H(+)</text>
        <dbReference type="Rhea" id="RHEA:13065"/>
        <dbReference type="ChEBI" id="CHEBI:15377"/>
        <dbReference type="ChEBI" id="CHEBI:15378"/>
        <dbReference type="ChEBI" id="CHEBI:30616"/>
        <dbReference type="ChEBI" id="CHEBI:43474"/>
        <dbReference type="ChEBI" id="CHEBI:456216"/>
        <dbReference type="EC" id="5.6.2.3"/>
    </reaction>
</comment>
<keyword evidence="2" id="KW-0004">4Fe-4S</keyword>
<dbReference type="PANTHER" id="PTHR11472:SF34">
    <property type="entry name" value="REGULATOR OF TELOMERE ELONGATION HELICASE 1"/>
    <property type="match status" value="1"/>
</dbReference>
<reference evidence="12 13" key="1">
    <citation type="submission" date="2019-02" db="EMBL/GenBank/DDBJ databases">
        <title>Deep-cultivation of Planctomycetes and their phenomic and genomic characterization uncovers novel biology.</title>
        <authorList>
            <person name="Wiegand S."/>
            <person name="Jogler M."/>
            <person name="Boedeker C."/>
            <person name="Pinto D."/>
            <person name="Vollmers J."/>
            <person name="Rivas-Marin E."/>
            <person name="Kohn T."/>
            <person name="Peeters S.H."/>
            <person name="Heuer A."/>
            <person name="Rast P."/>
            <person name="Oberbeckmann S."/>
            <person name="Bunk B."/>
            <person name="Jeske O."/>
            <person name="Meyerdierks A."/>
            <person name="Storesund J.E."/>
            <person name="Kallscheuer N."/>
            <person name="Luecker S."/>
            <person name="Lage O.M."/>
            <person name="Pohl T."/>
            <person name="Merkel B.J."/>
            <person name="Hornburger P."/>
            <person name="Mueller R.-W."/>
            <person name="Bruemmer F."/>
            <person name="Labrenz M."/>
            <person name="Spormann A.M."/>
            <person name="Op den Camp H."/>
            <person name="Overmann J."/>
            <person name="Amann R."/>
            <person name="Jetten M.S.M."/>
            <person name="Mascher T."/>
            <person name="Medema M.H."/>
            <person name="Devos D.P."/>
            <person name="Kaster A.-K."/>
            <person name="Ovreas L."/>
            <person name="Rohde M."/>
            <person name="Galperin M.Y."/>
            <person name="Jogler C."/>
        </authorList>
    </citation>
    <scope>NUCLEOTIDE SEQUENCE [LARGE SCALE GENOMIC DNA]</scope>
    <source>
        <strain evidence="12 13">SV_7m_r</strain>
    </source>
</reference>
<keyword evidence="3" id="KW-0547">Nucleotide-binding</keyword>
<dbReference type="SMART" id="SM00487">
    <property type="entry name" value="DEXDc"/>
    <property type="match status" value="1"/>
</dbReference>
<keyword evidence="6" id="KW-0067">ATP-binding</keyword>
<comment type="similarity">
    <text evidence="8">Belongs to the helicase family. DinG subfamily.</text>
</comment>
<keyword evidence="5 12" id="KW-0378">Hydrolase</keyword>
<keyword evidence="2" id="KW-0479">Metal-binding</keyword>
<protein>
    <recommendedName>
        <fullName evidence="9">DNA 5'-3' helicase</fullName>
        <ecNumber evidence="9">5.6.2.3</ecNumber>
    </recommendedName>
</protein>
<sequence>MAEPNLSVDAVLGRDGLVAKRLSNYEPRSQQLEMANAVYDALSDQKHLIAEAGTGTGKSFAYLVPAVLHATGDTKIEQKDGKTRSPRILISTHTISLQEQLIGKDVPFLNAVIPREFSSVLVKGRGNYMSKRRLERTVSRATSMLAADRQFQQMRALQAWAKESNDGSLATVPVKPDGELWDEVKSDTGNCLRSKCPHYDSCFYFKARRRANHAQLLIVNHALFFTDLGLRREGVSLLPDYDAVILDECHTIEAVAGDHLGLKITSGQFTYLFDRLFNDRTNKGLLVDKELQGLQSEVQRLGIIHSNFFADILDWKQNDAPSNGRVMGKDVVKNDLSAPMLVLAKKLQRQADAMKNAADKLDFESASERMMLLANSLELWIKQTEDGAVYWVEASSNRARTPRIELSSSPIDVAGSLREHLFQNDAIRSVIMTSATIASGNDDKFTFYRSRVGLTGGQSVRVGSPFDYQKQSRVIIVPDMPDPSRDRNAFENELPKQVQRFVEYSQGHAFVLFTSYAALRKCATATSRWLAQNGIPLYTQGESLNRTQMLEAFKKEPGVLMGTDSFWQGVDVPGKALSNVIITKFPFAVPDHPLLQARLEAIKASGGNPFSDYQLPEATIKFRQGVGRLIRTKSDKGTIVILDSRISTKPYGRLFLESLPKQPIQYVKKNEPFQ</sequence>
<dbReference type="PANTHER" id="PTHR11472">
    <property type="entry name" value="DNA REPAIR DEAD HELICASE RAD3/XP-D SUBFAMILY MEMBER"/>
    <property type="match status" value="1"/>
</dbReference>
<keyword evidence="7" id="KW-0234">DNA repair</keyword>
<dbReference type="Gene3D" id="3.40.50.300">
    <property type="entry name" value="P-loop containing nucleotide triphosphate hydrolases"/>
    <property type="match status" value="2"/>
</dbReference>
<evidence type="ECO:0000256" key="3">
    <source>
        <dbReference type="ARBA" id="ARBA00022741"/>
    </source>
</evidence>
<dbReference type="GO" id="GO:0016887">
    <property type="term" value="F:ATP hydrolysis activity"/>
    <property type="evidence" value="ECO:0007669"/>
    <property type="project" value="RHEA"/>
</dbReference>
<evidence type="ECO:0000256" key="2">
    <source>
        <dbReference type="ARBA" id="ARBA00022485"/>
    </source>
</evidence>
<dbReference type="SMART" id="SM00491">
    <property type="entry name" value="HELICc2"/>
    <property type="match status" value="1"/>
</dbReference>
<evidence type="ECO:0000256" key="4">
    <source>
        <dbReference type="ARBA" id="ARBA00022763"/>
    </source>
</evidence>
<evidence type="ECO:0000313" key="12">
    <source>
        <dbReference type="EMBL" id="QDT57531.1"/>
    </source>
</evidence>
<keyword evidence="13" id="KW-1185">Reference proteome</keyword>
<dbReference type="PROSITE" id="PS51193">
    <property type="entry name" value="HELICASE_ATP_BIND_2"/>
    <property type="match status" value="1"/>
</dbReference>
<dbReference type="InterPro" id="IPR014013">
    <property type="entry name" value="Helic_SF1/SF2_ATP-bd_DinG/Rad3"/>
</dbReference>
<organism evidence="12 13">
    <name type="scientific">Stieleria bergensis</name>
    <dbReference type="NCBI Taxonomy" id="2528025"/>
    <lineage>
        <taxon>Bacteria</taxon>
        <taxon>Pseudomonadati</taxon>
        <taxon>Planctomycetota</taxon>
        <taxon>Planctomycetia</taxon>
        <taxon>Pirellulales</taxon>
        <taxon>Pirellulaceae</taxon>
        <taxon>Stieleria</taxon>
    </lineage>
</organism>
<dbReference type="InterPro" id="IPR006554">
    <property type="entry name" value="Helicase-like_DEXD_c2"/>
</dbReference>
<dbReference type="AlphaFoldDB" id="A0A517SN35"/>
<evidence type="ECO:0000256" key="6">
    <source>
        <dbReference type="ARBA" id="ARBA00022840"/>
    </source>
</evidence>
<keyword evidence="4" id="KW-0227">DNA damage</keyword>
<dbReference type="InterPro" id="IPR011545">
    <property type="entry name" value="DEAD/DEAH_box_helicase_dom"/>
</dbReference>
<proteinExistence type="inferred from homology"/>
<gene>
    <name evidence="12" type="primary">dinG</name>
    <name evidence="12" type="ORF">SV7mr_00130</name>
</gene>
<dbReference type="InterPro" id="IPR027417">
    <property type="entry name" value="P-loop_NTPase"/>
</dbReference>
<name>A0A517SN35_9BACT</name>
<evidence type="ECO:0000256" key="1">
    <source>
        <dbReference type="ARBA" id="ARBA00001966"/>
    </source>
</evidence>
<comment type="cofactor">
    <cofactor evidence="1">
        <name>[4Fe-4S] cluster</name>
        <dbReference type="ChEBI" id="CHEBI:49883"/>
    </cofactor>
</comment>
<evidence type="ECO:0000256" key="7">
    <source>
        <dbReference type="ARBA" id="ARBA00023204"/>
    </source>
</evidence>
<evidence type="ECO:0000256" key="8">
    <source>
        <dbReference type="ARBA" id="ARBA00038058"/>
    </source>
</evidence>
<dbReference type="InterPro" id="IPR045028">
    <property type="entry name" value="DinG/Rad3-like"/>
</dbReference>
<evidence type="ECO:0000256" key="10">
    <source>
        <dbReference type="ARBA" id="ARBA00048954"/>
    </source>
</evidence>
<dbReference type="RefSeq" id="WP_145268088.1">
    <property type="nucleotide sequence ID" value="NZ_CP036272.1"/>
</dbReference>
<keyword evidence="2" id="KW-0408">Iron</keyword>
<dbReference type="GO" id="GO:0043139">
    <property type="term" value="F:5'-3' DNA helicase activity"/>
    <property type="evidence" value="ECO:0007669"/>
    <property type="project" value="UniProtKB-EC"/>
</dbReference>
<evidence type="ECO:0000256" key="5">
    <source>
        <dbReference type="ARBA" id="ARBA00022801"/>
    </source>
</evidence>
<accession>A0A517SN35</accession>
<evidence type="ECO:0000256" key="9">
    <source>
        <dbReference type="ARBA" id="ARBA00044969"/>
    </source>
</evidence>
<dbReference type="EMBL" id="CP036272">
    <property type="protein sequence ID" value="QDT57531.1"/>
    <property type="molecule type" value="Genomic_DNA"/>
</dbReference>
<keyword evidence="2" id="KW-0411">Iron-sulfur</keyword>
<dbReference type="OrthoDB" id="9803913at2"/>
<evidence type="ECO:0000259" key="11">
    <source>
        <dbReference type="PROSITE" id="PS51193"/>
    </source>
</evidence>
<feature type="domain" description="Helicase ATP-binding" evidence="11">
    <location>
        <begin position="17"/>
        <end position="298"/>
    </location>
</feature>
<dbReference type="Pfam" id="PF13307">
    <property type="entry name" value="Helicase_C_2"/>
    <property type="match status" value="1"/>
</dbReference>
<dbReference type="GO" id="GO:0006281">
    <property type="term" value="P:DNA repair"/>
    <property type="evidence" value="ECO:0007669"/>
    <property type="project" value="UniProtKB-KW"/>
</dbReference>
<dbReference type="SUPFAM" id="SSF52540">
    <property type="entry name" value="P-loop containing nucleoside triphosphate hydrolases"/>
    <property type="match status" value="2"/>
</dbReference>
<keyword evidence="12" id="KW-0347">Helicase</keyword>
<dbReference type="InterPro" id="IPR014001">
    <property type="entry name" value="Helicase_ATP-bd"/>
</dbReference>
<dbReference type="Pfam" id="PF00270">
    <property type="entry name" value="DEAD"/>
    <property type="match status" value="1"/>
</dbReference>
<dbReference type="EC" id="5.6.2.3" evidence="9"/>
<dbReference type="GO" id="GO:0003676">
    <property type="term" value="F:nucleic acid binding"/>
    <property type="evidence" value="ECO:0007669"/>
    <property type="project" value="InterPro"/>
</dbReference>
<dbReference type="InterPro" id="IPR006555">
    <property type="entry name" value="ATP-dep_Helicase_C"/>
</dbReference>